<reference evidence="6 7" key="1">
    <citation type="submission" date="2017-09" db="EMBL/GenBank/DDBJ databases">
        <title>Phase variable restriction modification systems are present in the genome sequences of periodontal pathogens Prevotella intermedia, Tannerella forsythia and Porphyromonas gingivalis.</title>
        <authorList>
            <person name="Haigh R.D."/>
            <person name="Crawford L."/>
            <person name="Ralph J."/>
            <person name="Wanford J."/>
            <person name="Vartoukian S.R."/>
            <person name="Hijazib K."/>
            <person name="Wade W."/>
            <person name="Oggioni M.R."/>
        </authorList>
    </citation>
    <scope>NUCLEOTIDE SEQUENCE [LARGE SCALE GENOMIC DNA]</scope>
    <source>
        <strain evidence="6 7">WW2834</strain>
    </source>
</reference>
<dbReference type="RefSeq" id="WP_097549348.1">
    <property type="nucleotide sequence ID" value="NZ_NSLY01000002.1"/>
</dbReference>
<dbReference type="Gene3D" id="1.10.357.10">
    <property type="entry name" value="Tetracycline Repressor, domain 2"/>
    <property type="match status" value="1"/>
</dbReference>
<evidence type="ECO:0000313" key="7">
    <source>
        <dbReference type="Proteomes" id="UP000219058"/>
    </source>
</evidence>
<dbReference type="InterPro" id="IPR050109">
    <property type="entry name" value="HTH-type_TetR-like_transc_reg"/>
</dbReference>
<dbReference type="Proteomes" id="UP000219058">
    <property type="component" value="Unassembled WGS sequence"/>
</dbReference>
<evidence type="ECO:0000256" key="4">
    <source>
        <dbReference type="PROSITE-ProRule" id="PRU00335"/>
    </source>
</evidence>
<dbReference type="PROSITE" id="PS50977">
    <property type="entry name" value="HTH_TETR_2"/>
    <property type="match status" value="1"/>
</dbReference>
<evidence type="ECO:0000259" key="5">
    <source>
        <dbReference type="PROSITE" id="PS50977"/>
    </source>
</evidence>
<dbReference type="EMBL" id="NSLY01000002">
    <property type="protein sequence ID" value="PDP61288.1"/>
    <property type="molecule type" value="Genomic_DNA"/>
</dbReference>
<dbReference type="GO" id="GO:0000976">
    <property type="term" value="F:transcription cis-regulatory region binding"/>
    <property type="evidence" value="ECO:0007669"/>
    <property type="project" value="TreeGrafter"/>
</dbReference>
<dbReference type="AlphaFoldDB" id="A0A2A6EJ03"/>
<accession>A0A2A6EJ03</accession>
<dbReference type="PRINTS" id="PR00455">
    <property type="entry name" value="HTHTETR"/>
</dbReference>
<evidence type="ECO:0000313" key="6">
    <source>
        <dbReference type="EMBL" id="PDP61288.1"/>
    </source>
</evidence>
<evidence type="ECO:0000256" key="1">
    <source>
        <dbReference type="ARBA" id="ARBA00023015"/>
    </source>
</evidence>
<organism evidence="6 7">
    <name type="scientific">Prevotella intermedia</name>
    <dbReference type="NCBI Taxonomy" id="28131"/>
    <lineage>
        <taxon>Bacteria</taxon>
        <taxon>Pseudomonadati</taxon>
        <taxon>Bacteroidota</taxon>
        <taxon>Bacteroidia</taxon>
        <taxon>Bacteroidales</taxon>
        <taxon>Prevotellaceae</taxon>
        <taxon>Prevotella</taxon>
    </lineage>
</organism>
<protein>
    <submittedName>
        <fullName evidence="6">TetR family transcriptional regulator</fullName>
    </submittedName>
</protein>
<keyword evidence="2 4" id="KW-0238">DNA-binding</keyword>
<dbReference type="PANTHER" id="PTHR30055:SF234">
    <property type="entry name" value="HTH-TYPE TRANSCRIPTIONAL REGULATOR BETI"/>
    <property type="match status" value="1"/>
</dbReference>
<dbReference type="SUPFAM" id="SSF46689">
    <property type="entry name" value="Homeodomain-like"/>
    <property type="match status" value="1"/>
</dbReference>
<proteinExistence type="predicted"/>
<feature type="DNA-binding region" description="H-T-H motif" evidence="4">
    <location>
        <begin position="29"/>
        <end position="48"/>
    </location>
</feature>
<dbReference type="PANTHER" id="PTHR30055">
    <property type="entry name" value="HTH-TYPE TRANSCRIPTIONAL REGULATOR RUTR"/>
    <property type="match status" value="1"/>
</dbReference>
<sequence length="205" mass="24273">MERKDTKKRESILRESFKLFLARGYDAVSFTDIEREAKVTRGAIFHHFDNKEDLFKHVAERFVFAFLEDVDNGEEYLSSPTPLKAFMDKCLTIIETRMEYFLQGVDADITSASFMSFIFYLKDHYETWEEKVQIYEEKKIQTWVNAINLSKDRKEICPDADTTLLAETFHHLYLGLSFKGAMIDNLSVSVLRKQWEYIYEQQLIK</sequence>
<dbReference type="InterPro" id="IPR009057">
    <property type="entry name" value="Homeodomain-like_sf"/>
</dbReference>
<keyword evidence="1" id="KW-0805">Transcription regulation</keyword>
<gene>
    <name evidence="6" type="ORF">CLI71_00915</name>
</gene>
<dbReference type="InterPro" id="IPR001647">
    <property type="entry name" value="HTH_TetR"/>
</dbReference>
<name>A0A2A6EJ03_PREIN</name>
<evidence type="ECO:0000256" key="3">
    <source>
        <dbReference type="ARBA" id="ARBA00023163"/>
    </source>
</evidence>
<dbReference type="Pfam" id="PF00440">
    <property type="entry name" value="TetR_N"/>
    <property type="match status" value="1"/>
</dbReference>
<keyword evidence="3" id="KW-0804">Transcription</keyword>
<evidence type="ECO:0000256" key="2">
    <source>
        <dbReference type="ARBA" id="ARBA00023125"/>
    </source>
</evidence>
<dbReference type="GO" id="GO:0003700">
    <property type="term" value="F:DNA-binding transcription factor activity"/>
    <property type="evidence" value="ECO:0007669"/>
    <property type="project" value="TreeGrafter"/>
</dbReference>
<comment type="caution">
    <text evidence="6">The sequence shown here is derived from an EMBL/GenBank/DDBJ whole genome shotgun (WGS) entry which is preliminary data.</text>
</comment>
<feature type="domain" description="HTH tetR-type" evidence="5">
    <location>
        <begin position="6"/>
        <end position="66"/>
    </location>
</feature>